<reference evidence="8" key="1">
    <citation type="submission" date="2018-06" db="EMBL/GenBank/DDBJ databases">
        <authorList>
            <person name="Zhirakovskaya E."/>
        </authorList>
    </citation>
    <scope>NUCLEOTIDE SEQUENCE</scope>
</reference>
<feature type="transmembrane region" description="Helical" evidence="7">
    <location>
        <begin position="397"/>
        <end position="418"/>
    </location>
</feature>
<feature type="transmembrane region" description="Helical" evidence="7">
    <location>
        <begin position="430"/>
        <end position="448"/>
    </location>
</feature>
<dbReference type="InterPro" id="IPR002293">
    <property type="entry name" value="AA/rel_permease1"/>
</dbReference>
<dbReference type="GO" id="GO:0022857">
    <property type="term" value="F:transmembrane transporter activity"/>
    <property type="evidence" value="ECO:0007669"/>
    <property type="project" value="InterPro"/>
</dbReference>
<dbReference type="GO" id="GO:0005886">
    <property type="term" value="C:plasma membrane"/>
    <property type="evidence" value="ECO:0007669"/>
    <property type="project" value="UniProtKB-SubCell"/>
</dbReference>
<dbReference type="InterPro" id="IPR050367">
    <property type="entry name" value="APC_superfamily"/>
</dbReference>
<gene>
    <name evidence="8" type="ORF">MNBD_DELTA04-1114</name>
</gene>
<keyword evidence="4 7" id="KW-1133">Transmembrane helix</keyword>
<evidence type="ECO:0000256" key="7">
    <source>
        <dbReference type="SAM" id="Phobius"/>
    </source>
</evidence>
<proteinExistence type="predicted"/>
<feature type="transmembrane region" description="Helical" evidence="7">
    <location>
        <begin position="47"/>
        <end position="71"/>
    </location>
</feature>
<feature type="transmembrane region" description="Helical" evidence="7">
    <location>
        <begin position="297"/>
        <end position="316"/>
    </location>
</feature>
<feature type="transmembrane region" description="Helical" evidence="7">
    <location>
        <begin position="205"/>
        <end position="223"/>
    </location>
</feature>
<dbReference type="Pfam" id="PF13520">
    <property type="entry name" value="AA_permease_2"/>
    <property type="match status" value="1"/>
</dbReference>
<feature type="transmembrane region" description="Helical" evidence="7">
    <location>
        <begin position="100"/>
        <end position="120"/>
    </location>
</feature>
<evidence type="ECO:0000256" key="6">
    <source>
        <dbReference type="SAM" id="MobiDB-lite"/>
    </source>
</evidence>
<organism evidence="8">
    <name type="scientific">hydrothermal vent metagenome</name>
    <dbReference type="NCBI Taxonomy" id="652676"/>
    <lineage>
        <taxon>unclassified sequences</taxon>
        <taxon>metagenomes</taxon>
        <taxon>ecological metagenomes</taxon>
    </lineage>
</organism>
<dbReference type="PANTHER" id="PTHR42770:SF7">
    <property type="entry name" value="MEMBRANE PROTEIN"/>
    <property type="match status" value="1"/>
</dbReference>
<keyword evidence="5 7" id="KW-0472">Membrane</keyword>
<name>A0A3B0V6J9_9ZZZZ</name>
<accession>A0A3B0V6J9</accession>
<evidence type="ECO:0000256" key="5">
    <source>
        <dbReference type="ARBA" id="ARBA00023136"/>
    </source>
</evidence>
<feature type="transmembrane region" description="Helical" evidence="7">
    <location>
        <begin position="126"/>
        <end position="147"/>
    </location>
</feature>
<feature type="transmembrane region" description="Helical" evidence="7">
    <location>
        <begin position="244"/>
        <end position="266"/>
    </location>
</feature>
<feature type="transmembrane region" description="Helical" evidence="7">
    <location>
        <begin position="159"/>
        <end position="185"/>
    </location>
</feature>
<evidence type="ECO:0000313" key="8">
    <source>
        <dbReference type="EMBL" id="VAW39215.1"/>
    </source>
</evidence>
<comment type="subcellular location">
    <subcellularLocation>
        <location evidence="1">Cell membrane</location>
        <topology evidence="1">Multi-pass membrane protein</topology>
    </subcellularLocation>
</comment>
<evidence type="ECO:0000256" key="3">
    <source>
        <dbReference type="ARBA" id="ARBA00022692"/>
    </source>
</evidence>
<dbReference type="PANTHER" id="PTHR42770">
    <property type="entry name" value="AMINO ACID TRANSPORTER-RELATED"/>
    <property type="match status" value="1"/>
</dbReference>
<keyword evidence="2" id="KW-1003">Cell membrane</keyword>
<feature type="region of interest" description="Disordered" evidence="6">
    <location>
        <begin position="1"/>
        <end position="21"/>
    </location>
</feature>
<dbReference type="Gene3D" id="1.20.1740.10">
    <property type="entry name" value="Amino acid/polyamine transporter I"/>
    <property type="match status" value="1"/>
</dbReference>
<dbReference type="AlphaFoldDB" id="A0A3B0V6J9"/>
<protein>
    <submittedName>
        <fullName evidence="8">Uncharacterized amino acid permease, GabP family</fullName>
    </submittedName>
</protein>
<feature type="transmembrane region" description="Helical" evidence="7">
    <location>
        <begin position="362"/>
        <end position="385"/>
    </location>
</feature>
<feature type="transmembrane region" description="Helical" evidence="7">
    <location>
        <begin position="337"/>
        <end position="356"/>
    </location>
</feature>
<sequence>MDSAARSSISMTPDSEQNQKKMKKLSELPATAICGNDISSSVLYVSALAIMAAGQYAWLALLIVAAVLFLFRKIYGEVVGALPLNGGAYNALLNTTSKSMASLAASLTLLSYMATAVISASEAMHYLSGIVPALPVQTATIILLALFMGLTILGLGESAAVAVVIFLFHLASLTLLAGTVTYFLLHHGLQTLYANYQLPTPHGSVGMAIFWGVTAAMLGISGFESSSNFVEEQKPGVFPKTLRNMWIVVSIFNPLMAFLALAIVPIPEVGRHASNLLSHMGGITGGPWLSRLVAVDAVLVLSGAVLTSYIGVTGLIERMTLDRILPGYLLKKNKRGSSYRIIITFFLLSCSILLITRGKVQVLAGVYAISFLSVMVLFGVGNILLKIRRRKLPRPERAGWLSVLVGVAAVLTALVGNIFKEPDPNEPANIVVFAEYFIPAVFVVVVMLNRIALLEMLLQFIEYLFVPILKLVTNANQKINTTIDKIQAQEFVFFTRGDNLPNLNQVLLYIKHNEHTKKIKIVTVQPDGEPPLEDKLDKDIEFLDREYPEIDIELVKLKGEFGPKMIQDLSKKWNIPVNFMFIGSPGDHFPYRIEALGGVRLII</sequence>
<feature type="compositionally biased region" description="Polar residues" evidence="6">
    <location>
        <begin position="1"/>
        <end position="16"/>
    </location>
</feature>
<evidence type="ECO:0000256" key="2">
    <source>
        <dbReference type="ARBA" id="ARBA00022475"/>
    </source>
</evidence>
<evidence type="ECO:0000256" key="4">
    <source>
        <dbReference type="ARBA" id="ARBA00022989"/>
    </source>
</evidence>
<keyword evidence="3 7" id="KW-0812">Transmembrane</keyword>
<evidence type="ECO:0000256" key="1">
    <source>
        <dbReference type="ARBA" id="ARBA00004651"/>
    </source>
</evidence>
<dbReference type="EMBL" id="UOEY01000069">
    <property type="protein sequence ID" value="VAW39215.1"/>
    <property type="molecule type" value="Genomic_DNA"/>
</dbReference>